<sequence length="309" mass="35428">MDRLYGLLPSGNMASSFVSAVDVFSSALSGGRVMEADDTIERLVRAPLAAFADPRPGIMRQLIDPAVTPDRTRLRRLDQLPEAGDELVSMGDMFVTKHGGSIRTFTGNLAHENGWWPSFKRRRLQYWEGMTQRAYLLRCEVDPDVDWAQSEARRFEFPLGGRRHRYTCDVEVRKTDGSTEIVELKRDERDLDDDDYRLTLAGVAEICRRCGWTFKIVLAGEIFTGRHHRQNVELFQSRRFARVGPEHLRRLEDFAYRHGQESTYGELSEVLEPDFAPAGKAVLQALLVRRRVNIDLTQLLYEETPVQII</sequence>
<evidence type="ECO:0000313" key="2">
    <source>
        <dbReference type="Proteomes" id="UP000245916"/>
    </source>
</evidence>
<reference evidence="1 2" key="1">
    <citation type="submission" date="2018-05" db="EMBL/GenBank/DDBJ databases">
        <title>Genome of Sphingosinicella humi QZX222.</title>
        <authorList>
            <person name="Qiao Z."/>
            <person name="Wang G."/>
        </authorList>
    </citation>
    <scope>NUCLEOTIDE SEQUENCE [LARGE SCALE GENOMIC DNA]</scope>
    <source>
        <strain evidence="1 2">QZX222</strain>
    </source>
</reference>
<evidence type="ECO:0000313" key="1">
    <source>
        <dbReference type="EMBL" id="PWG01994.1"/>
    </source>
</evidence>
<comment type="caution">
    <text evidence="1">The sequence shown here is derived from an EMBL/GenBank/DDBJ whole genome shotgun (WGS) entry which is preliminary data.</text>
</comment>
<dbReference type="RefSeq" id="WP_109270134.1">
    <property type="nucleotide sequence ID" value="NZ_QFFF01000001.1"/>
</dbReference>
<dbReference type="AlphaFoldDB" id="A0A2U2J0Y7"/>
<dbReference type="Proteomes" id="UP000245916">
    <property type="component" value="Unassembled WGS sequence"/>
</dbReference>
<organism evidence="1 2">
    <name type="scientific">Allosphingosinicella humi</name>
    <dbReference type="NCBI Taxonomy" id="2068657"/>
    <lineage>
        <taxon>Bacteria</taxon>
        <taxon>Pseudomonadati</taxon>
        <taxon>Pseudomonadota</taxon>
        <taxon>Alphaproteobacteria</taxon>
        <taxon>Sphingomonadales</taxon>
        <taxon>Sphingomonadaceae</taxon>
        <taxon>Allosphingosinicella</taxon>
    </lineage>
</organism>
<name>A0A2U2J0Y7_9SPHN</name>
<gene>
    <name evidence="1" type="ORF">DF286_03270</name>
</gene>
<protein>
    <recommendedName>
        <fullName evidence="3">TnsA endonuclease N-terminal domain-containing protein</fullName>
    </recommendedName>
</protein>
<keyword evidence="2" id="KW-1185">Reference proteome</keyword>
<dbReference type="OrthoDB" id="7403808at2"/>
<accession>A0A2U2J0Y7</accession>
<evidence type="ECO:0008006" key="3">
    <source>
        <dbReference type="Google" id="ProtNLM"/>
    </source>
</evidence>
<proteinExistence type="predicted"/>
<dbReference type="EMBL" id="QFFF01000001">
    <property type="protein sequence ID" value="PWG01994.1"/>
    <property type="molecule type" value="Genomic_DNA"/>
</dbReference>